<dbReference type="AlphaFoldDB" id="A0AAE1D2A9"/>
<accession>A0AAE1D2A9</accession>
<proteinExistence type="predicted"/>
<sequence>MWRPVQIGQILRLAMEIKYYVKARDHSAQPNVCLVQNVVIDLPADLSAVSVTSGPVACVLKSHPPSNFLCAHSGNIASLVGWLLAHTDRIHRGFEKLSIVS</sequence>
<evidence type="ECO:0000313" key="2">
    <source>
        <dbReference type="Proteomes" id="UP001283361"/>
    </source>
</evidence>
<name>A0AAE1D2A9_9GAST</name>
<gene>
    <name evidence="1" type="ORF">RRG08_005979</name>
</gene>
<reference evidence="1" key="1">
    <citation type="journal article" date="2023" name="G3 (Bethesda)">
        <title>A reference genome for the long-term kleptoplast-retaining sea slug Elysia crispata morphotype clarki.</title>
        <authorList>
            <person name="Eastman K.E."/>
            <person name="Pendleton A.L."/>
            <person name="Shaikh M.A."/>
            <person name="Suttiyut T."/>
            <person name="Ogas R."/>
            <person name="Tomko P."/>
            <person name="Gavelis G."/>
            <person name="Widhalm J.R."/>
            <person name="Wisecaver J.H."/>
        </authorList>
    </citation>
    <scope>NUCLEOTIDE SEQUENCE</scope>
    <source>
        <strain evidence="1">ECLA1</strain>
    </source>
</reference>
<comment type="caution">
    <text evidence="1">The sequence shown here is derived from an EMBL/GenBank/DDBJ whole genome shotgun (WGS) entry which is preliminary data.</text>
</comment>
<organism evidence="1 2">
    <name type="scientific">Elysia crispata</name>
    <name type="common">lettuce slug</name>
    <dbReference type="NCBI Taxonomy" id="231223"/>
    <lineage>
        <taxon>Eukaryota</taxon>
        <taxon>Metazoa</taxon>
        <taxon>Spiralia</taxon>
        <taxon>Lophotrochozoa</taxon>
        <taxon>Mollusca</taxon>
        <taxon>Gastropoda</taxon>
        <taxon>Heterobranchia</taxon>
        <taxon>Euthyneura</taxon>
        <taxon>Panpulmonata</taxon>
        <taxon>Sacoglossa</taxon>
        <taxon>Placobranchoidea</taxon>
        <taxon>Plakobranchidae</taxon>
        <taxon>Elysia</taxon>
    </lineage>
</organism>
<protein>
    <submittedName>
        <fullName evidence="1">Uncharacterized protein</fullName>
    </submittedName>
</protein>
<dbReference type="Proteomes" id="UP001283361">
    <property type="component" value="Unassembled WGS sequence"/>
</dbReference>
<dbReference type="EMBL" id="JAWDGP010005713">
    <property type="protein sequence ID" value="KAK3753391.1"/>
    <property type="molecule type" value="Genomic_DNA"/>
</dbReference>
<evidence type="ECO:0000313" key="1">
    <source>
        <dbReference type="EMBL" id="KAK3753391.1"/>
    </source>
</evidence>
<keyword evidence="2" id="KW-1185">Reference proteome</keyword>